<evidence type="ECO:0000313" key="3">
    <source>
        <dbReference type="Proteomes" id="UP000007306"/>
    </source>
</evidence>
<dbReference type="Proteomes" id="UP000007306">
    <property type="component" value="Chromosome 4"/>
</dbReference>
<keyword evidence="3" id="KW-1185">Reference proteome</keyword>
<dbReference type="CDD" id="cd02619">
    <property type="entry name" value="Peptidase_C1"/>
    <property type="match status" value="1"/>
</dbReference>
<dbReference type="InterPro" id="IPR038765">
    <property type="entry name" value="Papain-like_cys_pep_sf"/>
</dbReference>
<accession>I1PP31</accession>
<dbReference type="GO" id="GO:0006508">
    <property type="term" value="P:proteolysis"/>
    <property type="evidence" value="ECO:0007669"/>
    <property type="project" value="InterPro"/>
</dbReference>
<dbReference type="InterPro" id="IPR000668">
    <property type="entry name" value="Peptidase_C1A_C"/>
</dbReference>
<gene>
    <name evidence="2" type="primary">LOC127769310</name>
</gene>
<protein>
    <recommendedName>
        <fullName evidence="1">Peptidase C1A papain C-terminal domain-containing protein</fullName>
    </recommendedName>
</protein>
<dbReference type="GO" id="GO:0008234">
    <property type="term" value="F:cysteine-type peptidase activity"/>
    <property type="evidence" value="ECO:0007669"/>
    <property type="project" value="InterPro"/>
</dbReference>
<dbReference type="SUPFAM" id="SSF54001">
    <property type="entry name" value="Cysteine proteinases"/>
    <property type="match status" value="1"/>
</dbReference>
<dbReference type="HOGENOM" id="CLU_101180_0_0_1"/>
<dbReference type="Gramene" id="ORGLA04G0195000.1">
    <property type="protein sequence ID" value="ORGLA04G0195000.1"/>
    <property type="gene ID" value="ORGLA04G0195000"/>
</dbReference>
<dbReference type="AlphaFoldDB" id="I1PP31"/>
<reference evidence="2" key="1">
    <citation type="submission" date="2015-06" db="UniProtKB">
        <authorList>
            <consortium name="EnsemblPlants"/>
        </authorList>
    </citation>
    <scope>IDENTIFICATION</scope>
</reference>
<dbReference type="KEGG" id="ogl:127769310"/>
<dbReference type="Pfam" id="PF00112">
    <property type="entry name" value="Peptidase_C1"/>
    <property type="match status" value="1"/>
</dbReference>
<feature type="domain" description="Peptidase C1A papain C-terminal" evidence="1">
    <location>
        <begin position="31"/>
        <end position="223"/>
    </location>
</feature>
<name>I1PP31_ORYGL</name>
<sequence>MVSVYEEARERWTWKNQVTEEGPYGFKILSQIRRQDHDCCTFSAMASTLEANVRVQHGRNDQFSIPHLQFIDAQSKISAPNTNETKVLRLLKSLKERDGGVYLDEDYDSEGNLRALDAKVCRVWKFNLYHVKDIIHLRSALPRLRRQGPLLAVIRISRNYDECRKSGHVYKYDPARICTYDDGKPKTHALCVVSFVTEKGTPCLECQDSHGTAWGIGGYLTVEIRSLKELYSVRVT</sequence>
<proteinExistence type="predicted"/>
<dbReference type="GeneID" id="127769310"/>
<evidence type="ECO:0000259" key="1">
    <source>
        <dbReference type="Pfam" id="PF00112"/>
    </source>
</evidence>
<evidence type="ECO:0000313" key="2">
    <source>
        <dbReference type="EnsemblPlants" id="ORGLA04G0195000.1"/>
    </source>
</evidence>
<dbReference type="Gene3D" id="3.90.70.10">
    <property type="entry name" value="Cysteine proteinases"/>
    <property type="match status" value="1"/>
</dbReference>
<dbReference type="OMA" id="RISHEVC"/>
<dbReference type="RefSeq" id="XP_052150809.1">
    <property type="nucleotide sequence ID" value="XM_052294849.1"/>
</dbReference>
<reference evidence="2 3" key="2">
    <citation type="submission" date="2018-04" db="EMBL/GenBank/DDBJ databases">
        <title>OglaRS2 (Oryza glaberrima Reference Sequence Version 2).</title>
        <authorList>
            <person name="Zhang J."/>
            <person name="Kudrna D."/>
            <person name="Lee S."/>
            <person name="Talag J."/>
            <person name="Rajasekar S."/>
            <person name="Wing R.A."/>
        </authorList>
    </citation>
    <scope>NUCLEOTIDE SEQUENCE [LARGE SCALE GENOMIC DNA]</scope>
    <source>
        <strain evidence="2 3">cv. IRGC 96717</strain>
    </source>
</reference>
<organism evidence="2 3">
    <name type="scientific">Oryza glaberrima</name>
    <name type="common">African rice</name>
    <dbReference type="NCBI Taxonomy" id="4538"/>
    <lineage>
        <taxon>Eukaryota</taxon>
        <taxon>Viridiplantae</taxon>
        <taxon>Streptophyta</taxon>
        <taxon>Embryophyta</taxon>
        <taxon>Tracheophyta</taxon>
        <taxon>Spermatophyta</taxon>
        <taxon>Magnoliopsida</taxon>
        <taxon>Liliopsida</taxon>
        <taxon>Poales</taxon>
        <taxon>Poaceae</taxon>
        <taxon>BOP clade</taxon>
        <taxon>Oryzoideae</taxon>
        <taxon>Oryzeae</taxon>
        <taxon>Oryzinae</taxon>
        <taxon>Oryza</taxon>
    </lineage>
</organism>
<dbReference type="eggNOG" id="ENOG502R87E">
    <property type="taxonomic scope" value="Eukaryota"/>
</dbReference>
<dbReference type="EnsemblPlants" id="ORGLA04G0195000.1">
    <property type="protein sequence ID" value="ORGLA04G0195000.1"/>
    <property type="gene ID" value="ORGLA04G0195000"/>
</dbReference>